<protein>
    <recommendedName>
        <fullName evidence="2">Heterokaryon incompatibility domain-containing protein</fullName>
    </recommendedName>
</protein>
<dbReference type="AlphaFoldDB" id="U1GC82"/>
<dbReference type="SUPFAM" id="SSF48403">
    <property type="entry name" value="Ankyrin repeat"/>
    <property type="match status" value="1"/>
</dbReference>
<dbReference type="HOGENOM" id="CLU_004184_9_0_1"/>
<accession>U1GC82</accession>
<name>U1GC82_ENDPU</name>
<dbReference type="InterPro" id="IPR052895">
    <property type="entry name" value="HetReg/Transcr_Mod"/>
</dbReference>
<dbReference type="PROSITE" id="PS50297">
    <property type="entry name" value="ANK_REP_REGION"/>
    <property type="match status" value="5"/>
</dbReference>
<feature type="domain" description="Heterokaryon incompatibility" evidence="2">
    <location>
        <begin position="48"/>
        <end position="204"/>
    </location>
</feature>
<feature type="repeat" description="ANK" evidence="1">
    <location>
        <begin position="611"/>
        <end position="643"/>
    </location>
</feature>
<gene>
    <name evidence="3" type="ORF">EPUS_04011</name>
</gene>
<feature type="repeat" description="ANK" evidence="1">
    <location>
        <begin position="544"/>
        <end position="576"/>
    </location>
</feature>
<evidence type="ECO:0000313" key="4">
    <source>
        <dbReference type="Proteomes" id="UP000019373"/>
    </source>
</evidence>
<dbReference type="InterPro" id="IPR002110">
    <property type="entry name" value="Ankyrin_rpt"/>
</dbReference>
<dbReference type="SMART" id="SM00248">
    <property type="entry name" value="ANK"/>
    <property type="match status" value="7"/>
</dbReference>
<dbReference type="RefSeq" id="XP_007805064.1">
    <property type="nucleotide sequence ID" value="XM_007806873.1"/>
</dbReference>
<reference evidence="4" key="1">
    <citation type="journal article" date="2014" name="BMC Genomics">
        <title>Genome characteristics reveal the impact of lichenization on lichen-forming fungus Endocarpon pusillum Hedwig (Verrucariales, Ascomycota).</title>
        <authorList>
            <person name="Wang Y.-Y."/>
            <person name="Liu B."/>
            <person name="Zhang X.-Y."/>
            <person name="Zhou Q.-M."/>
            <person name="Zhang T."/>
            <person name="Li H."/>
            <person name="Yu Y.-F."/>
            <person name="Zhang X.-L."/>
            <person name="Hao X.-Y."/>
            <person name="Wang M."/>
            <person name="Wang L."/>
            <person name="Wei J.-C."/>
        </authorList>
    </citation>
    <scope>NUCLEOTIDE SEQUENCE [LARGE SCALE GENOMIC DNA]</scope>
    <source>
        <strain evidence="4">Z07020 / HMAS-L-300199</strain>
    </source>
</reference>
<feature type="repeat" description="ANK" evidence="1">
    <location>
        <begin position="578"/>
        <end position="610"/>
    </location>
</feature>
<dbReference type="OrthoDB" id="2157530at2759"/>
<dbReference type="OMA" id="WDPFRQL"/>
<keyword evidence="1" id="KW-0040">ANK repeat</keyword>
<dbReference type="PRINTS" id="PR01415">
    <property type="entry name" value="ANKYRIN"/>
</dbReference>
<dbReference type="EMBL" id="KE721457">
    <property type="protein sequence ID" value="ERF69306.1"/>
    <property type="molecule type" value="Genomic_DNA"/>
</dbReference>
<organism evidence="3 4">
    <name type="scientific">Endocarpon pusillum (strain Z07020 / HMAS-L-300199)</name>
    <name type="common">Lichen-forming fungus</name>
    <dbReference type="NCBI Taxonomy" id="1263415"/>
    <lineage>
        <taxon>Eukaryota</taxon>
        <taxon>Fungi</taxon>
        <taxon>Dikarya</taxon>
        <taxon>Ascomycota</taxon>
        <taxon>Pezizomycotina</taxon>
        <taxon>Eurotiomycetes</taxon>
        <taxon>Chaetothyriomycetidae</taxon>
        <taxon>Verrucariales</taxon>
        <taxon>Verrucariaceae</taxon>
        <taxon>Endocarpon</taxon>
    </lineage>
</organism>
<proteinExistence type="predicted"/>
<feature type="repeat" description="ANK" evidence="1">
    <location>
        <begin position="682"/>
        <end position="714"/>
    </location>
</feature>
<dbReference type="PROSITE" id="PS50088">
    <property type="entry name" value="ANK_REPEAT"/>
    <property type="match status" value="5"/>
</dbReference>
<dbReference type="Pfam" id="PF06985">
    <property type="entry name" value="HET"/>
    <property type="match status" value="1"/>
</dbReference>
<dbReference type="Pfam" id="PF12796">
    <property type="entry name" value="Ank_2"/>
    <property type="match status" value="3"/>
</dbReference>
<dbReference type="InterPro" id="IPR010730">
    <property type="entry name" value="HET"/>
</dbReference>
<dbReference type="PANTHER" id="PTHR24148">
    <property type="entry name" value="ANKYRIN REPEAT DOMAIN-CONTAINING PROTEIN 39 HOMOLOG-RELATED"/>
    <property type="match status" value="1"/>
</dbReference>
<evidence type="ECO:0000313" key="3">
    <source>
        <dbReference type="EMBL" id="ERF69306.1"/>
    </source>
</evidence>
<dbReference type="eggNOG" id="KOG4177">
    <property type="taxonomic scope" value="Eukaryota"/>
</dbReference>
<dbReference type="Gene3D" id="1.25.40.20">
    <property type="entry name" value="Ankyrin repeat-containing domain"/>
    <property type="match status" value="2"/>
</dbReference>
<evidence type="ECO:0000256" key="1">
    <source>
        <dbReference type="PROSITE-ProRule" id="PRU00023"/>
    </source>
</evidence>
<dbReference type="Proteomes" id="UP000019373">
    <property type="component" value="Unassembled WGS sequence"/>
</dbReference>
<dbReference type="GeneID" id="19239045"/>
<evidence type="ECO:0000259" key="2">
    <source>
        <dbReference type="Pfam" id="PF06985"/>
    </source>
</evidence>
<dbReference type="InterPro" id="IPR036770">
    <property type="entry name" value="Ankyrin_rpt-contain_sf"/>
</dbReference>
<dbReference type="PANTHER" id="PTHR24148:SF78">
    <property type="entry name" value="HETEROKARYON INCOMPATIBILITY DOMAIN-CONTAINING PROTEIN"/>
    <property type="match status" value="1"/>
</dbReference>
<sequence length="823" mass="91440">MASYQYERLPHDGSSIRLLRLLPSRSSESPIDCKIFHYDTKNADQTAYEALSYTWGDTPETVDIRVNGYVFPVTVNLEGALRALRNADKPRILWVDAICIDQSNTKEQGEQVGMMWDIYQTADRVVIWLGPEEGDSTIAMESFARHEAQTKIAARNVRSRKWEDRRDIGRCGCAAGDFNSHPPRIGVQNLLGRRWFTRIWVLQEVAAAKSVLVVCGDKTVSGNDFYHEVMAVASFYGSFQKLVQKIRPALELMNQSTQNLETRSSSLIELIESFRTWNASKTLDKVYALLGISSDARSVPELQPDYTISQDVLAQKLVRFAFPNSVINPQSTSQDEVVFEIEGLFLGTIAGENGCLSFRDDIESGRWWALDTDKSHLPDEVLDSVASDLLQDSWSIPAVNERLLQKGSPVVLLRGASRPTVLRLHGGHYAVDMLATPEPVYEVFYHRKDEQMTWPVALKALAAASDRLIKLKLSWDPFRQLSPSEVSRYTPTIHNVLTQWEARMESLRDAAEIEGGHSHDCRTTMMFWTQCELHREEIEAGTWEGMMTLHEAAYRGYYGTVKLLLDSNAQVDGQPNGLNVTALHLAVAQGHAKVVRALLEAKATVDVVDQDNSTPLSTAVDNNNYEICQMLLDAGADPDSRIVDKYYPLFTCAIKGYANIARALLKAGANATAVIEDLGSMSGATPLHCAAEMGHNDVIEALLAAGAHVDARTTIDITPLHLAASNGHPDSVKLLLDAGADINSKNRIGMTPLDFAAYHGHDETAEMIWNAGGEIYELPSAEYKEYIASGEDQHHVTVSGEDQNHGIVLDEDEWEDIDEESFV</sequence>
<feature type="repeat" description="ANK" evidence="1">
    <location>
        <begin position="715"/>
        <end position="747"/>
    </location>
</feature>
<keyword evidence="4" id="KW-1185">Reference proteome</keyword>